<dbReference type="Proteomes" id="UP000663525">
    <property type="component" value="Chromosome"/>
</dbReference>
<keyword evidence="1" id="KW-1133">Transmembrane helix</keyword>
<dbReference type="EMBL" id="CP064787">
    <property type="protein sequence ID" value="QSG04426.1"/>
    <property type="molecule type" value="Genomic_DNA"/>
</dbReference>
<protein>
    <submittedName>
        <fullName evidence="2">Putative membrane protein</fullName>
    </submittedName>
</protein>
<name>A0A897N273_9EURY</name>
<keyword evidence="1" id="KW-0472">Membrane</keyword>
<dbReference type="RefSeq" id="WP_229113898.1">
    <property type="nucleotide sequence ID" value="NZ_CP064787.1"/>
</dbReference>
<sequence>MQRRAAAVYFVLFAVVSAGAYAYVGMAERPQVDLSGETYAEGETLTVGDRTYTVASVGDSSGELTWTDPDATYTATLQNNSTVSWQTVSWDGQRVDRVTVPNGSTVTFGERDHRVLLNASADPPTLRLEAVENSSINATFERGETLTLESDGQYAPDGTVTEITSTAATVSWGSAYLVAIPNETDPATASLIQQQNVTRLLVTDDAVEDSLGTAPDGTEYVQYRNGTQQPLAAYLPEPETRTLAEGETLTYEGNETTVGNVTRSTLPLNWTGPGTIGVGLSEGQSVNLDGRSYFVHIPDSGTVQFAPNTTETRESYRDTQTEIDNYQERKAGLWGVVILSSVAAVLLLGLSYLPNKD</sequence>
<evidence type="ECO:0000256" key="1">
    <source>
        <dbReference type="SAM" id="Phobius"/>
    </source>
</evidence>
<feature type="transmembrane region" description="Helical" evidence="1">
    <location>
        <begin position="331"/>
        <end position="353"/>
    </location>
</feature>
<accession>A0A897N273</accession>
<proteinExistence type="predicted"/>
<dbReference type="AlphaFoldDB" id="A0A897N273"/>
<gene>
    <name evidence="2" type="ORF">HSR121_0065</name>
</gene>
<keyword evidence="1" id="KW-0812">Transmembrane</keyword>
<evidence type="ECO:0000313" key="2">
    <source>
        <dbReference type="EMBL" id="QSG04426.1"/>
    </source>
</evidence>
<evidence type="ECO:0000313" key="3">
    <source>
        <dbReference type="Proteomes" id="UP000663525"/>
    </source>
</evidence>
<dbReference type="GeneID" id="68853726"/>
<reference evidence="2" key="1">
    <citation type="submission" date="2020-11" db="EMBL/GenBank/DDBJ databases">
        <title>Carbohydrate-dependent, anaerobic sulfur respiration: A novel catabolism in halophilic archaea.</title>
        <authorList>
            <person name="Sorokin D.Y."/>
            <person name="Messina E."/>
            <person name="Smedile F."/>
            <person name="La Cono V."/>
            <person name="Hallsworth J.E."/>
            <person name="Yakimov M.M."/>
        </authorList>
    </citation>
    <scope>NUCLEOTIDE SEQUENCE</scope>
    <source>
        <strain evidence="2">HSR12-1</strain>
    </source>
</reference>
<organism evidence="2 3">
    <name type="scientific">Halapricum desulfuricans</name>
    <dbReference type="NCBI Taxonomy" id="2841257"/>
    <lineage>
        <taxon>Archaea</taxon>
        <taxon>Methanobacteriati</taxon>
        <taxon>Methanobacteriota</taxon>
        <taxon>Stenosarchaea group</taxon>
        <taxon>Halobacteria</taxon>
        <taxon>Halobacteriales</taxon>
        <taxon>Haloarculaceae</taxon>
        <taxon>Halapricum</taxon>
    </lineage>
</organism>